<evidence type="ECO:0000256" key="1">
    <source>
        <dbReference type="SAM" id="Phobius"/>
    </source>
</evidence>
<feature type="transmembrane region" description="Helical" evidence="1">
    <location>
        <begin position="213"/>
        <end position="232"/>
    </location>
</feature>
<protein>
    <recommendedName>
        <fullName evidence="2">EamA domain-containing protein</fullName>
    </recommendedName>
</protein>
<proteinExistence type="predicted"/>
<keyword evidence="1" id="KW-0472">Membrane</keyword>
<gene>
    <name evidence="3" type="ORF">S01H1_07320</name>
</gene>
<dbReference type="Pfam" id="PF00892">
    <property type="entry name" value="EamA"/>
    <property type="match status" value="2"/>
</dbReference>
<feature type="transmembrane region" description="Helical" evidence="1">
    <location>
        <begin position="269"/>
        <end position="286"/>
    </location>
</feature>
<feature type="domain" description="EamA" evidence="2">
    <location>
        <begin position="157"/>
        <end position="281"/>
    </location>
</feature>
<dbReference type="SUPFAM" id="SSF103481">
    <property type="entry name" value="Multidrug resistance efflux transporter EmrE"/>
    <property type="match status" value="2"/>
</dbReference>
<keyword evidence="1" id="KW-0812">Transmembrane</keyword>
<evidence type="ECO:0000313" key="3">
    <source>
        <dbReference type="EMBL" id="GAF68354.1"/>
    </source>
</evidence>
<dbReference type="InterPro" id="IPR000620">
    <property type="entry name" value="EamA_dom"/>
</dbReference>
<evidence type="ECO:0000259" key="2">
    <source>
        <dbReference type="Pfam" id="PF00892"/>
    </source>
</evidence>
<feature type="domain" description="EamA" evidence="2">
    <location>
        <begin position="16"/>
        <end position="147"/>
    </location>
</feature>
<organism evidence="3">
    <name type="scientific">marine sediment metagenome</name>
    <dbReference type="NCBI Taxonomy" id="412755"/>
    <lineage>
        <taxon>unclassified sequences</taxon>
        <taxon>metagenomes</taxon>
        <taxon>ecological metagenomes</taxon>
    </lineage>
</organism>
<keyword evidence="1" id="KW-1133">Transmembrane helix</keyword>
<feature type="transmembrane region" description="Helical" evidence="1">
    <location>
        <begin position="80"/>
        <end position="100"/>
    </location>
</feature>
<feature type="transmembrane region" description="Helical" evidence="1">
    <location>
        <begin position="244"/>
        <end position="263"/>
    </location>
</feature>
<dbReference type="InterPro" id="IPR037185">
    <property type="entry name" value="EmrE-like"/>
</dbReference>
<comment type="caution">
    <text evidence="3">The sequence shown here is derived from an EMBL/GenBank/DDBJ whole genome shotgun (WGS) entry which is preliminary data.</text>
</comment>
<name>X0RHL5_9ZZZZ</name>
<dbReference type="GO" id="GO:0016020">
    <property type="term" value="C:membrane"/>
    <property type="evidence" value="ECO:0007669"/>
    <property type="project" value="InterPro"/>
</dbReference>
<reference evidence="3" key="1">
    <citation type="journal article" date="2014" name="Front. Microbiol.">
        <title>High frequency of phylogenetically diverse reductive dehalogenase-homologous genes in deep subseafloor sedimentary metagenomes.</title>
        <authorList>
            <person name="Kawai M."/>
            <person name="Futagami T."/>
            <person name="Toyoda A."/>
            <person name="Takaki Y."/>
            <person name="Nishi S."/>
            <person name="Hori S."/>
            <person name="Arai W."/>
            <person name="Tsubouchi T."/>
            <person name="Morono Y."/>
            <person name="Uchiyama I."/>
            <person name="Ito T."/>
            <person name="Fujiyama A."/>
            <person name="Inagaki F."/>
            <person name="Takami H."/>
        </authorList>
    </citation>
    <scope>NUCLEOTIDE SEQUENCE</scope>
    <source>
        <strain evidence="3">Expedition CK06-06</strain>
    </source>
</reference>
<sequence length="298" mass="32515">MAPRLVPVAILSDELRGIVWMLGAMFLFVSMDAMVKLAIGGIRVEQVLWARYFFHFVLLAVFIAPRAGRVLATARLGLQLARSLLLLVTTFFFFTGLKFLPLADMSALMMVAPIVVTGLSVPILKEKVGPRRWAGVAMGMVGALIIIRPGTGVFGLAALFPLGAALCYSFYQIITRLLSHHDRPLTTLFYTALVGAALMSLTMPVIWQPLTGADWALLVAIGLIGAIGHFALIKSLEAAPASTVTPFGYTAILWATLYGFVLFGDWPDRWTLVGAALIIGSGLYILHRERARRRQDND</sequence>
<dbReference type="PANTHER" id="PTHR22911">
    <property type="entry name" value="ACYL-MALONYL CONDENSING ENZYME-RELATED"/>
    <property type="match status" value="1"/>
</dbReference>
<feature type="transmembrane region" description="Helical" evidence="1">
    <location>
        <begin position="153"/>
        <end position="173"/>
    </location>
</feature>
<accession>X0RHL5</accession>
<dbReference type="AlphaFoldDB" id="X0RHL5"/>
<feature type="transmembrane region" description="Helical" evidence="1">
    <location>
        <begin position="106"/>
        <end position="124"/>
    </location>
</feature>
<feature type="transmembrane region" description="Helical" evidence="1">
    <location>
        <begin position="48"/>
        <end position="68"/>
    </location>
</feature>
<feature type="transmembrane region" description="Helical" evidence="1">
    <location>
        <begin position="20"/>
        <end position="42"/>
    </location>
</feature>
<feature type="transmembrane region" description="Helical" evidence="1">
    <location>
        <begin position="185"/>
        <end position="207"/>
    </location>
</feature>
<dbReference type="EMBL" id="BARS01003776">
    <property type="protein sequence ID" value="GAF68354.1"/>
    <property type="molecule type" value="Genomic_DNA"/>
</dbReference>
<dbReference type="PANTHER" id="PTHR22911:SF103">
    <property type="entry name" value="BLR2811 PROTEIN"/>
    <property type="match status" value="1"/>
</dbReference>